<dbReference type="SUPFAM" id="SSF56436">
    <property type="entry name" value="C-type lectin-like"/>
    <property type="match status" value="1"/>
</dbReference>
<dbReference type="InterPro" id="IPR051043">
    <property type="entry name" value="Sulfatase_Mod_Factor_Kinase"/>
</dbReference>
<sequence length="304" mass="34343">MRAKWIMLILIGSIRFATAQQNNTQPKSLTIPLKNNQTIEFIWIEPGPFLMGSPASDPLADDNEKPQKQIRIENGFYLGRTTVTFSQFQEFALEEGYLTDAEKELRPAWRGGHGFNTDKHKFEGLFPQYTWRNPGWTQLANYPVGNVSWNDATKFCEWLSKKSGKLVRLPTEAEWEYACRAGSTNRFFTGDDPLSLKGYANVPDEALRVKLGEPASNGLFGFNDGYAFTAPVGQFNANAWGLQDMLGNVFEWCADEIAEPTPPKRVLRGGSYNLNIQTCRCAYRGFSKPDGRYSYTGFRVVVMP</sequence>
<dbReference type="Gene3D" id="3.90.1580.10">
    <property type="entry name" value="paralog of FGE (formylglycine-generating enzyme)"/>
    <property type="match status" value="1"/>
</dbReference>
<dbReference type="InterPro" id="IPR005532">
    <property type="entry name" value="SUMF_dom"/>
</dbReference>
<dbReference type="Pfam" id="PF03781">
    <property type="entry name" value="FGE-sulfatase"/>
    <property type="match status" value="1"/>
</dbReference>
<evidence type="ECO:0000259" key="2">
    <source>
        <dbReference type="Pfam" id="PF03781"/>
    </source>
</evidence>
<keyword evidence="1" id="KW-0732">Signal</keyword>
<keyword evidence="4" id="KW-1185">Reference proteome</keyword>
<reference evidence="3" key="1">
    <citation type="submission" date="2020-09" db="EMBL/GenBank/DDBJ databases">
        <authorList>
            <person name="Kim M.K."/>
        </authorList>
    </citation>
    <scope>NUCLEOTIDE SEQUENCE</scope>
    <source>
        <strain evidence="3">BT702</strain>
    </source>
</reference>
<name>A0A927AWR6_9BACT</name>
<dbReference type="InterPro" id="IPR016187">
    <property type="entry name" value="CTDL_fold"/>
</dbReference>
<dbReference type="RefSeq" id="WP_190893707.1">
    <property type="nucleotide sequence ID" value="NZ_JACWZY010000079.1"/>
</dbReference>
<feature type="chain" id="PRO_5036690259" evidence="1">
    <location>
        <begin position="20"/>
        <end position="304"/>
    </location>
</feature>
<feature type="domain" description="Sulfatase-modifying factor enzyme-like" evidence="2">
    <location>
        <begin position="40"/>
        <end position="301"/>
    </location>
</feature>
<dbReference type="Proteomes" id="UP000598820">
    <property type="component" value="Unassembled WGS sequence"/>
</dbReference>
<evidence type="ECO:0000256" key="1">
    <source>
        <dbReference type="SAM" id="SignalP"/>
    </source>
</evidence>
<evidence type="ECO:0000313" key="4">
    <source>
        <dbReference type="Proteomes" id="UP000598820"/>
    </source>
</evidence>
<dbReference type="AlphaFoldDB" id="A0A927AWR6"/>
<accession>A0A927AWR6</accession>
<dbReference type="GO" id="GO:0120147">
    <property type="term" value="F:formylglycine-generating oxidase activity"/>
    <property type="evidence" value="ECO:0007669"/>
    <property type="project" value="TreeGrafter"/>
</dbReference>
<organism evidence="3 4">
    <name type="scientific">Spirosoma profusum</name>
    <dbReference type="NCBI Taxonomy" id="2771354"/>
    <lineage>
        <taxon>Bacteria</taxon>
        <taxon>Pseudomonadati</taxon>
        <taxon>Bacteroidota</taxon>
        <taxon>Cytophagia</taxon>
        <taxon>Cytophagales</taxon>
        <taxon>Cytophagaceae</taxon>
        <taxon>Spirosoma</taxon>
    </lineage>
</organism>
<feature type="signal peptide" evidence="1">
    <location>
        <begin position="1"/>
        <end position="19"/>
    </location>
</feature>
<comment type="caution">
    <text evidence="3">The sequence shown here is derived from an EMBL/GenBank/DDBJ whole genome shotgun (WGS) entry which is preliminary data.</text>
</comment>
<dbReference type="PANTHER" id="PTHR23150:SF19">
    <property type="entry name" value="FORMYLGLYCINE-GENERATING ENZYME"/>
    <property type="match status" value="1"/>
</dbReference>
<proteinExistence type="predicted"/>
<gene>
    <name evidence="3" type="ORF">IC229_35080</name>
</gene>
<protein>
    <submittedName>
        <fullName evidence="3">Formylglycine-generating enzyme family protein</fullName>
    </submittedName>
</protein>
<dbReference type="InterPro" id="IPR042095">
    <property type="entry name" value="SUMF_sf"/>
</dbReference>
<dbReference type="EMBL" id="JACWZY010000079">
    <property type="protein sequence ID" value="MBD2705875.1"/>
    <property type="molecule type" value="Genomic_DNA"/>
</dbReference>
<evidence type="ECO:0000313" key="3">
    <source>
        <dbReference type="EMBL" id="MBD2705875.1"/>
    </source>
</evidence>
<dbReference type="PANTHER" id="PTHR23150">
    <property type="entry name" value="SULFATASE MODIFYING FACTOR 1, 2"/>
    <property type="match status" value="1"/>
</dbReference>